<keyword evidence="4" id="KW-1134">Transmembrane beta strand</keyword>
<dbReference type="PANTHER" id="PTHR30026">
    <property type="entry name" value="OUTER MEMBRANE PROTEIN TOLC"/>
    <property type="match status" value="1"/>
</dbReference>
<keyword evidence="6" id="KW-0472">Membrane</keyword>
<dbReference type="SUPFAM" id="SSF56954">
    <property type="entry name" value="Outer membrane efflux proteins (OEP)"/>
    <property type="match status" value="1"/>
</dbReference>
<dbReference type="Gene3D" id="1.20.1600.10">
    <property type="entry name" value="Outer membrane efflux proteins (OEP)"/>
    <property type="match status" value="1"/>
</dbReference>
<protein>
    <submittedName>
        <fullName evidence="9">TolC family protein</fullName>
    </submittedName>
</protein>
<gene>
    <name evidence="9" type="ORF">FE773_01890</name>
</gene>
<dbReference type="EMBL" id="CP040463">
    <property type="protein sequence ID" value="QCT93974.1"/>
    <property type="molecule type" value="Genomic_DNA"/>
</dbReference>
<evidence type="ECO:0000256" key="5">
    <source>
        <dbReference type="ARBA" id="ARBA00022692"/>
    </source>
</evidence>
<dbReference type="Pfam" id="PF02321">
    <property type="entry name" value="OEP"/>
    <property type="match status" value="1"/>
</dbReference>
<evidence type="ECO:0000256" key="6">
    <source>
        <dbReference type="ARBA" id="ARBA00023136"/>
    </source>
</evidence>
<keyword evidence="10" id="KW-1185">Reference proteome</keyword>
<accession>A0ABX5V8Q4</accession>
<organism evidence="9 10">
    <name type="scientific">Caminibacter mediatlanticus TB-2</name>
    <dbReference type="NCBI Taxonomy" id="391592"/>
    <lineage>
        <taxon>Bacteria</taxon>
        <taxon>Pseudomonadati</taxon>
        <taxon>Campylobacterota</taxon>
        <taxon>Epsilonproteobacteria</taxon>
        <taxon>Nautiliales</taxon>
        <taxon>Nautiliaceae</taxon>
        <taxon>Caminibacter</taxon>
    </lineage>
</organism>
<dbReference type="InterPro" id="IPR003423">
    <property type="entry name" value="OMP_efflux"/>
</dbReference>
<sequence>MKIKNEKCKMKNLGKVFLLLPLFLSAESFSDIQKDVINSLTYKMAKEKIKIFKKKLEIVKSKNYGSVDVKYSYAHLFNQPILKMNTMQPVAVNPVTNLLIYKEIYTEFPAGPQNIYSFEAIYSYPIFTGFAISNNIKKSKLELIKTKLEAKNVKRVLILKAAELYSNIYALNKQIKALKVAKNSLLDAKNQVESLYKEGLTAKSNVDIINAKYYELLAKIKEVKSQKNRLLNMLSFLLNKKITNIDGINLNQKLPKPNFEKRVDVKALKTALNISNKDIKLAKSLLYPKVGLQIGLKKEAQNLFLTKNDYQNIDRSFVGVGIEWSFDLGKKSQIEMAKIAKNIALTNYHNYLNQIKTEYQNDLDTLNALKYQLKSAIAEVSARKSYYEEIKAKFNQGLVDSVKLKDAISNLAIARAKRDYIKSQIFFIKTKLILNSGVSDANN</sequence>
<feature type="coiled-coil region" evidence="8">
    <location>
        <begin position="178"/>
        <end position="240"/>
    </location>
</feature>
<dbReference type="InterPro" id="IPR051906">
    <property type="entry name" value="TolC-like"/>
</dbReference>
<evidence type="ECO:0000256" key="4">
    <source>
        <dbReference type="ARBA" id="ARBA00022452"/>
    </source>
</evidence>
<evidence type="ECO:0000256" key="2">
    <source>
        <dbReference type="ARBA" id="ARBA00007613"/>
    </source>
</evidence>
<proteinExistence type="inferred from homology"/>
<evidence type="ECO:0000256" key="8">
    <source>
        <dbReference type="SAM" id="Coils"/>
    </source>
</evidence>
<evidence type="ECO:0000313" key="10">
    <source>
        <dbReference type="Proteomes" id="UP000306825"/>
    </source>
</evidence>
<evidence type="ECO:0000313" key="9">
    <source>
        <dbReference type="EMBL" id="QCT93974.1"/>
    </source>
</evidence>
<evidence type="ECO:0000256" key="1">
    <source>
        <dbReference type="ARBA" id="ARBA00004442"/>
    </source>
</evidence>
<keyword evidence="3" id="KW-0813">Transport</keyword>
<keyword evidence="7" id="KW-0998">Cell outer membrane</keyword>
<comment type="similarity">
    <text evidence="2">Belongs to the outer membrane factor (OMF) (TC 1.B.17) family.</text>
</comment>
<dbReference type="Proteomes" id="UP000306825">
    <property type="component" value="Chromosome"/>
</dbReference>
<evidence type="ECO:0000256" key="7">
    <source>
        <dbReference type="ARBA" id="ARBA00023237"/>
    </source>
</evidence>
<keyword evidence="5" id="KW-0812">Transmembrane</keyword>
<dbReference type="RefSeq" id="WP_138322925.1">
    <property type="nucleotide sequence ID" value="NZ_CP040463.1"/>
</dbReference>
<name>A0ABX5V8Q4_9BACT</name>
<evidence type="ECO:0000256" key="3">
    <source>
        <dbReference type="ARBA" id="ARBA00022448"/>
    </source>
</evidence>
<keyword evidence="8" id="KW-0175">Coiled coil</keyword>
<reference evidence="9 10" key="1">
    <citation type="submission" date="2019-05" db="EMBL/GenBank/DDBJ databases">
        <title>A comparative analysis of the Nautiliaceae.</title>
        <authorList>
            <person name="Grosche A."/>
            <person name="Smedile F."/>
            <person name="Vetriani C."/>
        </authorList>
    </citation>
    <scope>NUCLEOTIDE SEQUENCE [LARGE SCALE GENOMIC DNA]</scope>
    <source>
        <strain evidence="9 10">TB-2</strain>
    </source>
</reference>
<dbReference type="PANTHER" id="PTHR30026:SF20">
    <property type="entry name" value="OUTER MEMBRANE PROTEIN TOLC"/>
    <property type="match status" value="1"/>
</dbReference>
<comment type="subcellular location">
    <subcellularLocation>
        <location evidence="1">Cell outer membrane</location>
    </subcellularLocation>
</comment>